<reference evidence="3" key="1">
    <citation type="submission" date="2016-03" db="EMBL/GenBank/DDBJ databases">
        <authorList>
            <person name="Ploux O."/>
        </authorList>
    </citation>
    <scope>NUCLEOTIDE SEQUENCE</scope>
    <source>
        <strain evidence="3">UC1</strain>
    </source>
</reference>
<proteinExistence type="predicted"/>
<feature type="transmembrane region" description="Helical" evidence="2">
    <location>
        <begin position="72"/>
        <end position="90"/>
    </location>
</feature>
<evidence type="ECO:0000313" key="3">
    <source>
        <dbReference type="EMBL" id="SBS73299.1"/>
    </source>
</evidence>
<sequence>MTATAALTTSDPLWWHLHFSRLGMFADASGVAFNAGVIACGAVTASTGVSAHVRLTRAAGRGAIGDARAVRVTPVLVATLGICLLLIGVIPLTLNEFLHERAANGVILAFGALQLVTGRFLPELPPHVRRVGAVSTVVLVLGIAGMLSGVINLALYEAMAFGAVLTWLHLLERGLSGLARTPEERPAEETQVDAVSATPTTPRGRRTLRVRRTTRFPRAAHVRPGRYAAPRPARRGSPRPAGGSPSGGVRAGARRAPAPTDIPASQPSGARDDRRSRAAWSASGGTSSGGGAIRRARKGVGGGA</sequence>
<evidence type="ECO:0000256" key="2">
    <source>
        <dbReference type="SAM" id="Phobius"/>
    </source>
</evidence>
<name>A0A1Y5P7M2_9MICO</name>
<dbReference type="AlphaFoldDB" id="A0A1Y5P7M2"/>
<feature type="transmembrane region" description="Helical" evidence="2">
    <location>
        <begin position="31"/>
        <end position="51"/>
    </location>
</feature>
<feature type="transmembrane region" description="Helical" evidence="2">
    <location>
        <begin position="102"/>
        <end position="121"/>
    </location>
</feature>
<keyword evidence="2" id="KW-1133">Transmembrane helix</keyword>
<gene>
    <name evidence="3" type="ORF">MIPYR_40091</name>
</gene>
<feature type="compositionally biased region" description="Basic residues" evidence="1">
    <location>
        <begin position="203"/>
        <end position="224"/>
    </location>
</feature>
<feature type="transmembrane region" description="Helical" evidence="2">
    <location>
        <begin position="128"/>
        <end position="147"/>
    </location>
</feature>
<dbReference type="EMBL" id="FLQR01000008">
    <property type="protein sequence ID" value="SBS73299.1"/>
    <property type="molecule type" value="Genomic_DNA"/>
</dbReference>
<keyword evidence="2" id="KW-0812">Transmembrane</keyword>
<evidence type="ECO:0000256" key="1">
    <source>
        <dbReference type="SAM" id="MobiDB-lite"/>
    </source>
</evidence>
<protein>
    <submittedName>
        <fullName evidence="3">Uncharacterized protein</fullName>
    </submittedName>
</protein>
<organism evidence="3">
    <name type="scientific">uncultured Microbacterium sp</name>
    <dbReference type="NCBI Taxonomy" id="191216"/>
    <lineage>
        <taxon>Bacteria</taxon>
        <taxon>Bacillati</taxon>
        <taxon>Actinomycetota</taxon>
        <taxon>Actinomycetes</taxon>
        <taxon>Micrococcales</taxon>
        <taxon>Microbacteriaceae</taxon>
        <taxon>Microbacterium</taxon>
        <taxon>environmental samples</taxon>
    </lineage>
</organism>
<dbReference type="RefSeq" id="WP_295576465.1">
    <property type="nucleotide sequence ID" value="NZ_FLQR01000008.1"/>
</dbReference>
<accession>A0A1Y5P7M2</accession>
<feature type="region of interest" description="Disordered" evidence="1">
    <location>
        <begin position="181"/>
        <end position="304"/>
    </location>
</feature>
<keyword evidence="2" id="KW-0472">Membrane</keyword>